<evidence type="ECO:0000259" key="6">
    <source>
        <dbReference type="Pfam" id="PF00108"/>
    </source>
</evidence>
<evidence type="ECO:0000256" key="5">
    <source>
        <dbReference type="ARBA" id="ARBA00023315"/>
    </source>
</evidence>
<gene>
    <name evidence="7" type="ORF">S01H1_58567</name>
</gene>
<keyword evidence="2" id="KW-0808">Transferase</keyword>
<keyword evidence="3" id="KW-0479">Metal-binding</keyword>
<dbReference type="GO" id="GO:0006635">
    <property type="term" value="P:fatty acid beta-oxidation"/>
    <property type="evidence" value="ECO:0007669"/>
    <property type="project" value="TreeGrafter"/>
</dbReference>
<evidence type="ECO:0000256" key="3">
    <source>
        <dbReference type="ARBA" id="ARBA00022723"/>
    </source>
</evidence>
<organism evidence="7">
    <name type="scientific">marine sediment metagenome</name>
    <dbReference type="NCBI Taxonomy" id="412755"/>
    <lineage>
        <taxon>unclassified sequences</taxon>
        <taxon>metagenomes</taxon>
        <taxon>ecological metagenomes</taxon>
    </lineage>
</organism>
<keyword evidence="4" id="KW-0630">Potassium</keyword>
<dbReference type="PROSITE" id="PS00098">
    <property type="entry name" value="THIOLASE_1"/>
    <property type="match status" value="1"/>
</dbReference>
<dbReference type="GO" id="GO:0003985">
    <property type="term" value="F:acetyl-CoA C-acetyltransferase activity"/>
    <property type="evidence" value="ECO:0007669"/>
    <property type="project" value="TreeGrafter"/>
</dbReference>
<dbReference type="CDD" id="cd00751">
    <property type="entry name" value="thiolase"/>
    <property type="match status" value="1"/>
</dbReference>
<reference evidence="7" key="1">
    <citation type="journal article" date="2014" name="Front. Microbiol.">
        <title>High frequency of phylogenetically diverse reductive dehalogenase-homologous genes in deep subseafloor sedimentary metagenomes.</title>
        <authorList>
            <person name="Kawai M."/>
            <person name="Futagami T."/>
            <person name="Toyoda A."/>
            <person name="Takaki Y."/>
            <person name="Nishi S."/>
            <person name="Hori S."/>
            <person name="Arai W."/>
            <person name="Tsubouchi T."/>
            <person name="Morono Y."/>
            <person name="Uchiyama I."/>
            <person name="Ito T."/>
            <person name="Fujiyama A."/>
            <person name="Inagaki F."/>
            <person name="Takami H."/>
        </authorList>
    </citation>
    <scope>NUCLEOTIDE SEQUENCE</scope>
    <source>
        <strain evidence="7">Expedition CK06-06</strain>
    </source>
</reference>
<keyword evidence="5" id="KW-0012">Acyltransferase</keyword>
<dbReference type="InterPro" id="IPR016039">
    <property type="entry name" value="Thiolase-like"/>
</dbReference>
<dbReference type="PANTHER" id="PTHR18919">
    <property type="entry name" value="ACETYL-COA C-ACYLTRANSFERASE"/>
    <property type="match status" value="1"/>
</dbReference>
<dbReference type="InterPro" id="IPR020615">
    <property type="entry name" value="Thiolase_acyl_enz_int_AS"/>
</dbReference>
<comment type="caution">
    <text evidence="7">The sequence shown here is derived from an EMBL/GenBank/DDBJ whole genome shotgun (WGS) entry which is preliminary data.</text>
</comment>
<dbReference type="InterPro" id="IPR020616">
    <property type="entry name" value="Thiolase_N"/>
</dbReference>
<name>X0VQH0_9ZZZZ</name>
<evidence type="ECO:0000256" key="4">
    <source>
        <dbReference type="ARBA" id="ARBA00022958"/>
    </source>
</evidence>
<dbReference type="Gene3D" id="3.40.47.10">
    <property type="match status" value="1"/>
</dbReference>
<protein>
    <recommendedName>
        <fullName evidence="6">Thiolase N-terminal domain-containing protein</fullName>
    </recommendedName>
</protein>
<evidence type="ECO:0000256" key="2">
    <source>
        <dbReference type="ARBA" id="ARBA00022679"/>
    </source>
</evidence>
<sequence>LGYLRASCATVAQLSSDKLRGGRFDIWAHGTAVASGNAARREWVMLKNVYLAGGVRTVFGSFNGGLSSLTTAKLGSIAIENALKRAGVKPEDVDHVLMGNVVGAGLGQNIARQASIGAGLPVSIGAITINKVCGSSMRAVIMGSQAIQCGDFGLIIAGGCESMSNVPYLLPKARTGYRMGNGVLVDGMIHDGLWDVYSDRHMGTCGDQCAIKYGISRDQQDAFAIESFTRAIKAWDEGFFKDDVVPVEVKTRKAT</sequence>
<dbReference type="GO" id="GO:0046872">
    <property type="term" value="F:metal ion binding"/>
    <property type="evidence" value="ECO:0007669"/>
    <property type="project" value="UniProtKB-KW"/>
</dbReference>
<dbReference type="SUPFAM" id="SSF53901">
    <property type="entry name" value="Thiolase-like"/>
    <property type="match status" value="1"/>
</dbReference>
<feature type="domain" description="Thiolase N-terminal" evidence="6">
    <location>
        <begin position="49"/>
        <end position="253"/>
    </location>
</feature>
<proteinExistence type="inferred from homology"/>
<dbReference type="AlphaFoldDB" id="X0VQH0"/>
<feature type="non-terminal residue" evidence="7">
    <location>
        <position position="1"/>
    </location>
</feature>
<feature type="non-terminal residue" evidence="7">
    <location>
        <position position="255"/>
    </location>
</feature>
<dbReference type="InterPro" id="IPR002155">
    <property type="entry name" value="Thiolase"/>
</dbReference>
<dbReference type="PANTHER" id="PTHR18919:SF156">
    <property type="entry name" value="ACETYL-COA ACETYLTRANSFERASE, MITOCHONDRIAL"/>
    <property type="match status" value="1"/>
</dbReference>
<dbReference type="Pfam" id="PF00108">
    <property type="entry name" value="Thiolase_N"/>
    <property type="match status" value="1"/>
</dbReference>
<comment type="similarity">
    <text evidence="1">Belongs to the thiolase-like superfamily. Thiolase family.</text>
</comment>
<evidence type="ECO:0000256" key="1">
    <source>
        <dbReference type="ARBA" id="ARBA00010982"/>
    </source>
</evidence>
<dbReference type="EMBL" id="BARS01038263">
    <property type="protein sequence ID" value="GAG20624.1"/>
    <property type="molecule type" value="Genomic_DNA"/>
</dbReference>
<accession>X0VQH0</accession>
<dbReference type="GO" id="GO:0005739">
    <property type="term" value="C:mitochondrion"/>
    <property type="evidence" value="ECO:0007669"/>
    <property type="project" value="TreeGrafter"/>
</dbReference>
<evidence type="ECO:0000313" key="7">
    <source>
        <dbReference type="EMBL" id="GAG20624.1"/>
    </source>
</evidence>